<dbReference type="STRING" id="1298598.JCM21714_1787"/>
<evidence type="ECO:0000256" key="4">
    <source>
        <dbReference type="ARBA" id="ARBA00022692"/>
    </source>
</evidence>
<dbReference type="PROSITE" id="PS50928">
    <property type="entry name" value="ABC_TM1"/>
    <property type="match status" value="1"/>
</dbReference>
<dbReference type="GO" id="GO:0005886">
    <property type="term" value="C:plasma membrane"/>
    <property type="evidence" value="ECO:0007669"/>
    <property type="project" value="UniProtKB-SubCell"/>
</dbReference>
<evidence type="ECO:0000259" key="8">
    <source>
        <dbReference type="PROSITE" id="PS50928"/>
    </source>
</evidence>
<organism evidence="9 10">
    <name type="scientific">Gracilibacillus boraciitolerans JCM 21714</name>
    <dbReference type="NCBI Taxonomy" id="1298598"/>
    <lineage>
        <taxon>Bacteria</taxon>
        <taxon>Bacillati</taxon>
        <taxon>Bacillota</taxon>
        <taxon>Bacilli</taxon>
        <taxon>Bacillales</taxon>
        <taxon>Bacillaceae</taxon>
        <taxon>Gracilibacillus</taxon>
    </lineage>
</organism>
<evidence type="ECO:0000313" key="9">
    <source>
        <dbReference type="EMBL" id="GAE92769.1"/>
    </source>
</evidence>
<dbReference type="Pfam" id="PF00528">
    <property type="entry name" value="BPD_transp_1"/>
    <property type="match status" value="1"/>
</dbReference>
<comment type="caution">
    <text evidence="9">The sequence shown here is derived from an EMBL/GenBank/DDBJ whole genome shotgun (WGS) entry which is preliminary data.</text>
</comment>
<keyword evidence="6 7" id="KW-0472">Membrane</keyword>
<dbReference type="Proteomes" id="UP000019102">
    <property type="component" value="Unassembled WGS sequence"/>
</dbReference>
<comment type="similarity">
    <text evidence="7">Belongs to the binding-protein-dependent transport system permease family.</text>
</comment>
<feature type="domain" description="ABC transmembrane type-1" evidence="8">
    <location>
        <begin position="1"/>
        <end position="83"/>
    </location>
</feature>
<feature type="transmembrane region" description="Helical" evidence="7">
    <location>
        <begin position="20"/>
        <end position="41"/>
    </location>
</feature>
<keyword evidence="2 7" id="KW-0813">Transport</keyword>
<dbReference type="PANTHER" id="PTHR30193">
    <property type="entry name" value="ABC TRANSPORTER PERMEASE PROTEIN"/>
    <property type="match status" value="1"/>
</dbReference>
<dbReference type="EMBL" id="BAVS01000007">
    <property type="protein sequence ID" value="GAE92769.1"/>
    <property type="molecule type" value="Genomic_DNA"/>
</dbReference>
<dbReference type="GO" id="GO:0055085">
    <property type="term" value="P:transmembrane transport"/>
    <property type="evidence" value="ECO:0007669"/>
    <property type="project" value="InterPro"/>
</dbReference>
<evidence type="ECO:0000256" key="7">
    <source>
        <dbReference type="RuleBase" id="RU363032"/>
    </source>
</evidence>
<comment type="subcellular location">
    <subcellularLocation>
        <location evidence="1 7">Cell membrane</location>
        <topology evidence="1 7">Multi-pass membrane protein</topology>
    </subcellularLocation>
</comment>
<keyword evidence="3" id="KW-1003">Cell membrane</keyword>
<keyword evidence="5 7" id="KW-1133">Transmembrane helix</keyword>
<accession>W4VJ30</accession>
<keyword evidence="4 7" id="KW-0812">Transmembrane</keyword>
<evidence type="ECO:0000256" key="3">
    <source>
        <dbReference type="ARBA" id="ARBA00022475"/>
    </source>
</evidence>
<dbReference type="PANTHER" id="PTHR30193:SF37">
    <property type="entry name" value="INNER MEMBRANE ABC TRANSPORTER PERMEASE PROTEIN YCJO"/>
    <property type="match status" value="1"/>
</dbReference>
<sequence length="83" mass="9310">MLMSANLIDNPIGWLSSPEIALWSVIIANIWVGIPFNMLLLSTGLSSLPQDVYESASLDGGANWFQKLFYITLPCYAQLLWLY</sequence>
<evidence type="ECO:0000256" key="2">
    <source>
        <dbReference type="ARBA" id="ARBA00022448"/>
    </source>
</evidence>
<gene>
    <name evidence="9" type="ORF">JCM21714_1787</name>
</gene>
<reference evidence="9 10" key="1">
    <citation type="journal article" date="2014" name="Genome Announc.">
        <title>Draft Genome Sequence of the Boron-Tolerant and Moderately Halotolerant Bacterium Gracilibacillus boraciitolerans JCM 21714T.</title>
        <authorList>
            <person name="Ahmed I."/>
            <person name="Oshima K."/>
            <person name="Suda W."/>
            <person name="Kitamura K."/>
            <person name="Iida T."/>
            <person name="Ohmori Y."/>
            <person name="Fujiwara T."/>
            <person name="Hattori M."/>
            <person name="Ohkuma M."/>
        </authorList>
    </citation>
    <scope>NUCLEOTIDE SEQUENCE [LARGE SCALE GENOMIC DNA]</scope>
    <source>
        <strain evidence="9 10">JCM 21714</strain>
    </source>
</reference>
<dbReference type="AlphaFoldDB" id="W4VJ30"/>
<dbReference type="InterPro" id="IPR035906">
    <property type="entry name" value="MetI-like_sf"/>
</dbReference>
<evidence type="ECO:0000256" key="6">
    <source>
        <dbReference type="ARBA" id="ARBA00023136"/>
    </source>
</evidence>
<evidence type="ECO:0000313" key="10">
    <source>
        <dbReference type="Proteomes" id="UP000019102"/>
    </source>
</evidence>
<dbReference type="SUPFAM" id="SSF161098">
    <property type="entry name" value="MetI-like"/>
    <property type="match status" value="1"/>
</dbReference>
<evidence type="ECO:0000256" key="1">
    <source>
        <dbReference type="ARBA" id="ARBA00004651"/>
    </source>
</evidence>
<dbReference type="Gene3D" id="1.10.3720.10">
    <property type="entry name" value="MetI-like"/>
    <property type="match status" value="1"/>
</dbReference>
<protein>
    <submittedName>
        <fullName evidence="9">Alpha-xyloside ABC transporter</fullName>
    </submittedName>
</protein>
<dbReference type="eggNOG" id="COG1175">
    <property type="taxonomic scope" value="Bacteria"/>
</dbReference>
<name>W4VJ30_9BACI</name>
<keyword evidence="10" id="KW-1185">Reference proteome</keyword>
<dbReference type="InterPro" id="IPR000515">
    <property type="entry name" value="MetI-like"/>
</dbReference>
<comment type="caution">
    <text evidence="7">Lacks conserved residue(s) required for the propagation of feature annotation.</text>
</comment>
<proteinExistence type="inferred from homology"/>
<dbReference type="InterPro" id="IPR051393">
    <property type="entry name" value="ABC_transporter_permease"/>
</dbReference>
<evidence type="ECO:0000256" key="5">
    <source>
        <dbReference type="ARBA" id="ARBA00022989"/>
    </source>
</evidence>